<name>A0A2R8BSF6_9RHOB</name>
<reference evidence="7" key="1">
    <citation type="submission" date="2018-03" db="EMBL/GenBank/DDBJ databases">
        <authorList>
            <person name="Rodrigo-Torres L."/>
            <person name="Arahal R. D."/>
            <person name="Lucena T."/>
        </authorList>
    </citation>
    <scope>NUCLEOTIDE SEQUENCE [LARGE SCALE GENOMIC DNA]</scope>
    <source>
        <strain evidence="7">CECT 8504</strain>
    </source>
</reference>
<dbReference type="Pfam" id="PF01464">
    <property type="entry name" value="SLT"/>
    <property type="match status" value="1"/>
</dbReference>
<dbReference type="RefSeq" id="WP_108892950.1">
    <property type="nucleotide sequence ID" value="NZ_ONZF01000002.1"/>
</dbReference>
<dbReference type="GO" id="GO:0016020">
    <property type="term" value="C:membrane"/>
    <property type="evidence" value="ECO:0007669"/>
    <property type="project" value="InterPro"/>
</dbReference>
<evidence type="ECO:0000259" key="5">
    <source>
        <dbReference type="Pfam" id="PF01464"/>
    </source>
</evidence>
<dbReference type="Gene3D" id="1.25.20.10">
    <property type="entry name" value="Bacterial muramidases"/>
    <property type="match status" value="1"/>
</dbReference>
<gene>
    <name evidence="6" type="primary">slt_2</name>
    <name evidence="6" type="ORF">PAA8504_00885</name>
</gene>
<proteinExistence type="inferred from homology"/>
<dbReference type="InterPro" id="IPR008939">
    <property type="entry name" value="Lytic_TGlycosylase_superhlx_U"/>
</dbReference>
<dbReference type="GO" id="GO:0008933">
    <property type="term" value="F:peptidoglycan lytic transglycosylase activity"/>
    <property type="evidence" value="ECO:0007669"/>
    <property type="project" value="InterPro"/>
</dbReference>
<dbReference type="Gene3D" id="1.10.530.10">
    <property type="match status" value="1"/>
</dbReference>
<dbReference type="SUPFAM" id="SSF53955">
    <property type="entry name" value="Lysozyme-like"/>
    <property type="match status" value="1"/>
</dbReference>
<feature type="signal peptide" evidence="4">
    <location>
        <begin position="1"/>
        <end position="18"/>
    </location>
</feature>
<feature type="chain" id="PRO_5015348800" evidence="4">
    <location>
        <begin position="19"/>
        <end position="651"/>
    </location>
</feature>
<evidence type="ECO:0000313" key="7">
    <source>
        <dbReference type="Proteomes" id="UP000244912"/>
    </source>
</evidence>
<dbReference type="CDD" id="cd13401">
    <property type="entry name" value="Slt70-like"/>
    <property type="match status" value="1"/>
</dbReference>
<comment type="similarity">
    <text evidence="2">Belongs to the virb1 family.</text>
</comment>
<evidence type="ECO:0000256" key="3">
    <source>
        <dbReference type="ARBA" id="ARBA00022729"/>
    </source>
</evidence>
<dbReference type="InterPro" id="IPR008258">
    <property type="entry name" value="Transglycosylase_SLT_dom_1"/>
</dbReference>
<dbReference type="SUPFAM" id="SSF48435">
    <property type="entry name" value="Bacterial muramidases"/>
    <property type="match status" value="1"/>
</dbReference>
<dbReference type="PROSITE" id="PS00922">
    <property type="entry name" value="TRANSGLYCOSYLASE"/>
    <property type="match status" value="1"/>
</dbReference>
<keyword evidence="3 4" id="KW-0732">Signal</keyword>
<evidence type="ECO:0000313" key="6">
    <source>
        <dbReference type="EMBL" id="SPJ23080.1"/>
    </source>
</evidence>
<dbReference type="GO" id="GO:0000270">
    <property type="term" value="P:peptidoglycan metabolic process"/>
    <property type="evidence" value="ECO:0007669"/>
    <property type="project" value="InterPro"/>
</dbReference>
<dbReference type="OrthoDB" id="9815002at2"/>
<organism evidence="6 7">
    <name type="scientific">Palleronia abyssalis</name>
    <dbReference type="NCBI Taxonomy" id="1501240"/>
    <lineage>
        <taxon>Bacteria</taxon>
        <taxon>Pseudomonadati</taxon>
        <taxon>Pseudomonadota</taxon>
        <taxon>Alphaproteobacteria</taxon>
        <taxon>Rhodobacterales</taxon>
        <taxon>Roseobacteraceae</taxon>
        <taxon>Palleronia</taxon>
    </lineage>
</organism>
<evidence type="ECO:0000256" key="2">
    <source>
        <dbReference type="ARBA" id="ARBA00009387"/>
    </source>
</evidence>
<dbReference type="EMBL" id="ONZF01000002">
    <property type="protein sequence ID" value="SPJ23080.1"/>
    <property type="molecule type" value="Genomic_DNA"/>
</dbReference>
<protein>
    <submittedName>
        <fullName evidence="6">Soluble lytic murein transglycosylase</fullName>
        <ecNumber evidence="6">4.2.2.-</ecNumber>
    </submittedName>
</protein>
<feature type="domain" description="Transglycosylase SLT" evidence="5">
    <location>
        <begin position="495"/>
        <end position="597"/>
    </location>
</feature>
<dbReference type="InterPro" id="IPR023346">
    <property type="entry name" value="Lysozyme-like_dom_sf"/>
</dbReference>
<comment type="similarity">
    <text evidence="1">Belongs to the transglycosylase Slt family.</text>
</comment>
<dbReference type="PANTHER" id="PTHR37423">
    <property type="entry name" value="SOLUBLE LYTIC MUREIN TRANSGLYCOSYLASE-RELATED"/>
    <property type="match status" value="1"/>
</dbReference>
<keyword evidence="6" id="KW-0456">Lyase</keyword>
<dbReference type="PANTHER" id="PTHR37423:SF2">
    <property type="entry name" value="MEMBRANE-BOUND LYTIC MUREIN TRANSGLYCOSYLASE C"/>
    <property type="match status" value="1"/>
</dbReference>
<dbReference type="AlphaFoldDB" id="A0A2R8BSF6"/>
<dbReference type="GO" id="GO:0004553">
    <property type="term" value="F:hydrolase activity, hydrolyzing O-glycosyl compounds"/>
    <property type="evidence" value="ECO:0007669"/>
    <property type="project" value="InterPro"/>
</dbReference>
<evidence type="ECO:0000256" key="1">
    <source>
        <dbReference type="ARBA" id="ARBA00007734"/>
    </source>
</evidence>
<dbReference type="Proteomes" id="UP000244912">
    <property type="component" value="Unassembled WGS sequence"/>
</dbReference>
<dbReference type="GO" id="GO:0042597">
    <property type="term" value="C:periplasmic space"/>
    <property type="evidence" value="ECO:0007669"/>
    <property type="project" value="InterPro"/>
</dbReference>
<keyword evidence="7" id="KW-1185">Reference proteome</keyword>
<accession>A0A2R8BSF6</accession>
<sequence length="651" mass="71547">MHYLAIVALLALTTPAAAQMPPDQTGAQSGVAEGVDRARRGLWMAAEDAAERAGPVAADIVEWMWLREGFGDFETALNFLERNPDWPGLSRLRQRAEQFLPAVPAGEEQAEKVVRFFGDATPATGQGTLALVNAYRELDREGDARAESALAWVERSMTGTAEDALLALYPNMLADLEVQRADRMFWQNAGTALTRSSRRIEGEDGEVVQARLAALNGSDPGAVAEDLPEARRADPGLAYRAFRQNLSRDRDTAAIDLLLRQSTSAEELGDPDAWADERRDLARQLMRAGENDTAYAVAASHWLSEGSDYADLEWMAGYLSLTRLDRPEAALTHFLKMREAVFTPISLGRAWYWIGRANEALDRPEEAREAYLKGAEHQTSFYGLLAAEKAGVGIDPELVDPGPSRPLSEASFRDSSVLEAALLLQAAGERNMAEIFFTHLTESLDAEDAATLGDLILTLGEPHIAIRVAKEAAQNGIVIPRAYFPVVDLGLQQLPVSEELALAIARRESEFDPVVSSGVGAGGLMQLMPGTAQDVTRELGIRYSRDRLFADPSYNAQLGTAYLAGLERRFGQNPVLVSSGYNAGPGRPLRWMRERGDPRDPGVDVIDWIEMIPFDETRNYAMRVAESLPVYRARLGRPDEKIRITEELKGR</sequence>
<dbReference type="InterPro" id="IPR000189">
    <property type="entry name" value="Transglyc_AS"/>
</dbReference>
<dbReference type="EC" id="4.2.2.-" evidence="6"/>
<evidence type="ECO:0000256" key="4">
    <source>
        <dbReference type="SAM" id="SignalP"/>
    </source>
</evidence>